<accession>B5R5L7</accession>
<evidence type="ECO:0000313" key="2">
    <source>
        <dbReference type="Proteomes" id="UP000008321"/>
    </source>
</evidence>
<gene>
    <name evidence="1" type="ordered locus">SG0265</name>
</gene>
<dbReference type="Proteomes" id="UP000008321">
    <property type="component" value="Chromosome"/>
</dbReference>
<proteinExistence type="predicted"/>
<protein>
    <submittedName>
        <fullName evidence="1">Uncharacterized protein</fullName>
    </submittedName>
</protein>
<reference evidence="1 2" key="1">
    <citation type="journal article" date="2008" name="Genome Res.">
        <title>Comparative genome analysis of Salmonella enteritidis PT4 and Salmonella gallinarum 287/91 provides insights into evolutionary and host adaptation pathways.</title>
        <authorList>
            <person name="Thomson N.R."/>
            <person name="Clayton D.J."/>
            <person name="Windhorst D."/>
            <person name="Vernikos G."/>
            <person name="Davidson S."/>
            <person name="Churcher C."/>
            <person name="Quail M.A."/>
            <person name="Stevens M."/>
            <person name="Jones M.A."/>
            <person name="Watson M."/>
            <person name="Barron A."/>
            <person name="Layton A."/>
            <person name="Pickard D."/>
            <person name="Kingsley R.A."/>
            <person name="Bignell A."/>
            <person name="Clark L."/>
            <person name="Harris B."/>
            <person name="Ormond D."/>
            <person name="Abdellah Z."/>
            <person name="Brooks K."/>
            <person name="Cherevach I."/>
            <person name="Chillingworth T."/>
            <person name="Woodward J."/>
            <person name="Norberczak H."/>
            <person name="Lord A."/>
            <person name="Arrowsmith C."/>
            <person name="Jagels K."/>
            <person name="Moule S."/>
            <person name="Mungall K."/>
            <person name="Sanders M."/>
            <person name="Whitehead S."/>
            <person name="Chabalgoity J.A."/>
            <person name="Maskell D."/>
            <person name="Humphrey T."/>
            <person name="Roberts M."/>
            <person name="Barrow P.A."/>
            <person name="Dougan G."/>
            <person name="Parkhill J."/>
        </authorList>
    </citation>
    <scope>NUCLEOTIDE SEQUENCE [LARGE SCALE GENOMIC DNA]</scope>
    <source>
        <strain evidence="2">287/91 / NCTC 13346</strain>
    </source>
</reference>
<dbReference type="HOGENOM" id="CLU_2182091_0_0_6"/>
<name>B5R5L7_SALG2</name>
<organism evidence="1 2">
    <name type="scientific">Salmonella gallinarum (strain 287/91 / NCTC 13346)</name>
    <dbReference type="NCBI Taxonomy" id="550538"/>
    <lineage>
        <taxon>Bacteria</taxon>
        <taxon>Pseudomonadati</taxon>
        <taxon>Pseudomonadota</taxon>
        <taxon>Gammaproteobacteria</taxon>
        <taxon>Enterobacterales</taxon>
        <taxon>Enterobacteriaceae</taxon>
        <taxon>Salmonella</taxon>
    </lineage>
</organism>
<sequence>MPPAVSAGGDVGNGPVATTFHQATGFSGAENIDTGNERRLHCNTESRAVGPGQVIFFNNTVQRIAQGDAGVDMLLNDAVVSKRGVVQHQTVVLLQQMRQQGLPDADRRGV</sequence>
<evidence type="ECO:0000313" key="1">
    <source>
        <dbReference type="EMBL" id="CAR36172.1"/>
    </source>
</evidence>
<dbReference type="KEGG" id="seg:SG0265"/>
<dbReference type="EMBL" id="AM933173">
    <property type="protein sequence ID" value="CAR36172.1"/>
    <property type="molecule type" value="Genomic_DNA"/>
</dbReference>
<dbReference type="AlphaFoldDB" id="B5R5L7"/>